<dbReference type="PANTHER" id="PTHR33608:SF3">
    <property type="entry name" value="SLR2013 PROTEIN"/>
    <property type="match status" value="1"/>
</dbReference>
<proteinExistence type="predicted"/>
<keyword evidence="3" id="KW-1185">Reference proteome</keyword>
<dbReference type="KEGG" id="tee:Tel_05255"/>
<dbReference type="Proteomes" id="UP000055136">
    <property type="component" value="Chromosome"/>
</dbReference>
<dbReference type="InterPro" id="IPR036465">
    <property type="entry name" value="vWFA_dom_sf"/>
</dbReference>
<reference evidence="2" key="1">
    <citation type="submission" date="2015-10" db="EMBL/GenBank/DDBJ databases">
        <title>Description of Candidatus Tenderia electrophaga gen. nov, sp. nov., an Uncultivated Electroautotroph from a Biocathode Enrichment.</title>
        <authorList>
            <person name="Eddie B.J."/>
            <person name="Malanoski A.P."/>
            <person name="Wang Z."/>
            <person name="Hall R.J."/>
            <person name="Oh S.D."/>
            <person name="Heiner C."/>
            <person name="Lin B."/>
            <person name="Strycharz-Glaven S.M."/>
        </authorList>
    </citation>
    <scope>NUCLEOTIDE SEQUENCE [LARGE SCALE GENOMIC DNA]</scope>
    <source>
        <strain evidence="2">NRL1</strain>
    </source>
</reference>
<dbReference type="InterPro" id="IPR002881">
    <property type="entry name" value="DUF58"/>
</dbReference>
<dbReference type="Pfam" id="PF01882">
    <property type="entry name" value="DUF58"/>
    <property type="match status" value="1"/>
</dbReference>
<dbReference type="Gene3D" id="3.40.50.410">
    <property type="entry name" value="von Willebrand factor, type A domain"/>
    <property type="match status" value="1"/>
</dbReference>
<dbReference type="SUPFAM" id="SSF53300">
    <property type="entry name" value="vWA-like"/>
    <property type="match status" value="1"/>
</dbReference>
<sequence length="439" mass="49669">MGLVALCGVTALAAPLLQLIDNEAALRAGDTAGHAARLLFGALLLLSLWDLWKLKRMPAVEVTREVAHTLPVNHWSEVTLRFSHSFGRPVMVEVFDFAPAGAGLKFMPRGFTLQAGRTGEVNYRLRPAQRGPADFGQTQVLIPSPLKLWSLSRMAGAPTQVRVYPDFAAISHFKLLATDNRTSQLGIKRKQRRGEGLEFHQLRDYRDGDSLRQIDWKATVRRHKLISKEYQDERDQQLFFMLDCGRRMRAQDDDLSHFDHSLNALMLLSYVALHQGDAVGLMSFAGEQRWLVPMKSSAMVNTILNTVYDLQPTTQASDYLAAARTLVTRQRKRALVVIMTNLREEDCAELMPAIRLLRRHHLVLVANLREQMLDHTLERPVTGLEDALAYLGTCEYLQERNELQSQLRQRGVLSIDTTPVELPVRVVNGYWEIKRSGAL</sequence>
<dbReference type="PANTHER" id="PTHR33608">
    <property type="entry name" value="BLL2464 PROTEIN"/>
    <property type="match status" value="1"/>
</dbReference>
<gene>
    <name evidence="2" type="ORF">Tel_05255</name>
</gene>
<evidence type="ECO:0000313" key="3">
    <source>
        <dbReference type="Proteomes" id="UP000055136"/>
    </source>
</evidence>
<dbReference type="STRING" id="1748243.Tel_05255"/>
<feature type="domain" description="DUF58" evidence="1">
    <location>
        <begin position="202"/>
        <end position="373"/>
    </location>
</feature>
<evidence type="ECO:0000313" key="2">
    <source>
        <dbReference type="EMBL" id="ALP54744.1"/>
    </source>
</evidence>
<dbReference type="EMBL" id="CP013099">
    <property type="protein sequence ID" value="ALP54744.1"/>
    <property type="molecule type" value="Genomic_DNA"/>
</dbReference>
<name>A0A0S2THX9_9GAMM</name>
<dbReference type="AlphaFoldDB" id="A0A0S2THX9"/>
<protein>
    <recommendedName>
        <fullName evidence="1">DUF58 domain-containing protein</fullName>
    </recommendedName>
</protein>
<organism evidence="2 3">
    <name type="scientific">Candidatus Tenderia electrophaga</name>
    <dbReference type="NCBI Taxonomy" id="1748243"/>
    <lineage>
        <taxon>Bacteria</taxon>
        <taxon>Pseudomonadati</taxon>
        <taxon>Pseudomonadota</taxon>
        <taxon>Gammaproteobacteria</taxon>
        <taxon>Candidatus Tenderiales</taxon>
        <taxon>Candidatus Tenderiaceae</taxon>
        <taxon>Candidatus Tenderia</taxon>
    </lineage>
</organism>
<evidence type="ECO:0000259" key="1">
    <source>
        <dbReference type="Pfam" id="PF01882"/>
    </source>
</evidence>
<accession>A0A0S2THX9</accession>